<dbReference type="PANTHER" id="PTHR32063">
    <property type="match status" value="1"/>
</dbReference>
<reference evidence="2 3" key="1">
    <citation type="submission" date="2019-03" db="EMBL/GenBank/DDBJ databases">
        <title>Genomic Encyclopedia of Type Strains, Phase IV (KMG-IV): sequencing the most valuable type-strain genomes for metagenomic binning, comparative biology and taxonomic classification.</title>
        <authorList>
            <person name="Goeker M."/>
        </authorList>
    </citation>
    <scope>NUCLEOTIDE SEQUENCE [LARGE SCALE GENOMIC DNA]</scope>
    <source>
        <strain evidence="2 3">DSM 28697</strain>
    </source>
</reference>
<accession>A0A4R6TSG4</accession>
<feature type="transmembrane region" description="Helical" evidence="1">
    <location>
        <begin position="382"/>
        <end position="401"/>
    </location>
</feature>
<keyword evidence="1" id="KW-0812">Transmembrane</keyword>
<feature type="transmembrane region" description="Helical" evidence="1">
    <location>
        <begin position="525"/>
        <end position="545"/>
    </location>
</feature>
<keyword evidence="3" id="KW-1185">Reference proteome</keyword>
<feature type="transmembrane region" description="Helical" evidence="1">
    <location>
        <begin position="334"/>
        <end position="352"/>
    </location>
</feature>
<dbReference type="Gene3D" id="3.30.70.1320">
    <property type="entry name" value="Multidrug efflux transporter AcrB pore domain like"/>
    <property type="match status" value="1"/>
</dbReference>
<evidence type="ECO:0000256" key="1">
    <source>
        <dbReference type="SAM" id="Phobius"/>
    </source>
</evidence>
<comment type="caution">
    <text evidence="2">The sequence shown here is derived from an EMBL/GenBank/DDBJ whole genome shotgun (WGS) entry which is preliminary data.</text>
</comment>
<dbReference type="Proteomes" id="UP000295632">
    <property type="component" value="Unassembled WGS sequence"/>
</dbReference>
<dbReference type="SUPFAM" id="SSF82866">
    <property type="entry name" value="Multidrug efflux transporter AcrB transmembrane domain"/>
    <property type="match status" value="2"/>
</dbReference>
<proteinExistence type="predicted"/>
<dbReference type="SUPFAM" id="SSF82714">
    <property type="entry name" value="Multidrug efflux transporter AcrB TolC docking domain, DN and DC subdomains"/>
    <property type="match status" value="2"/>
</dbReference>
<feature type="transmembrane region" description="Helical" evidence="1">
    <location>
        <begin position="427"/>
        <end position="447"/>
    </location>
</feature>
<dbReference type="OrthoDB" id="9757876at2"/>
<feature type="transmembrane region" description="Helical" evidence="1">
    <location>
        <begin position="12"/>
        <end position="30"/>
    </location>
</feature>
<dbReference type="SUPFAM" id="SSF82693">
    <property type="entry name" value="Multidrug efflux transporter AcrB pore domain, PN1, PN2, PC1 and PC2 subdomains"/>
    <property type="match status" value="2"/>
</dbReference>
<organism evidence="2 3">
    <name type="scientific">Aureibacillus halotolerans</name>
    <dbReference type="NCBI Taxonomy" id="1508390"/>
    <lineage>
        <taxon>Bacteria</taxon>
        <taxon>Bacillati</taxon>
        <taxon>Bacillota</taxon>
        <taxon>Bacilli</taxon>
        <taxon>Bacillales</taxon>
        <taxon>Bacillaceae</taxon>
        <taxon>Aureibacillus</taxon>
    </lineage>
</organism>
<keyword evidence="1" id="KW-0472">Membrane</keyword>
<dbReference type="PRINTS" id="PR00702">
    <property type="entry name" value="ACRIFLAVINRP"/>
</dbReference>
<feature type="transmembrane region" description="Helical" evidence="1">
    <location>
        <begin position="961"/>
        <end position="983"/>
    </location>
</feature>
<feature type="transmembrane region" description="Helical" evidence="1">
    <location>
        <begin position="459"/>
        <end position="485"/>
    </location>
</feature>
<feature type="transmembrane region" description="Helical" evidence="1">
    <location>
        <begin position="911"/>
        <end position="930"/>
    </location>
</feature>
<name>A0A4R6TSG4_9BACI</name>
<dbReference type="Gene3D" id="3.30.70.1440">
    <property type="entry name" value="Multidrug efflux transporter AcrB pore domain"/>
    <property type="match status" value="1"/>
</dbReference>
<protein>
    <submittedName>
        <fullName evidence="2">Multidrug efflux pump subunit AcrB</fullName>
    </submittedName>
</protein>
<evidence type="ECO:0000313" key="3">
    <source>
        <dbReference type="Proteomes" id="UP000295632"/>
    </source>
</evidence>
<feature type="transmembrane region" description="Helical" evidence="1">
    <location>
        <begin position="860"/>
        <end position="879"/>
    </location>
</feature>
<dbReference type="EMBL" id="SNYJ01000017">
    <property type="protein sequence ID" value="TDQ36560.1"/>
    <property type="molecule type" value="Genomic_DNA"/>
</dbReference>
<feature type="transmembrane region" description="Helical" evidence="1">
    <location>
        <begin position="886"/>
        <end position="905"/>
    </location>
</feature>
<keyword evidence="1" id="KW-1133">Transmembrane helix</keyword>
<dbReference type="GO" id="GO:0005886">
    <property type="term" value="C:plasma membrane"/>
    <property type="evidence" value="ECO:0007669"/>
    <property type="project" value="TreeGrafter"/>
</dbReference>
<dbReference type="InterPro" id="IPR027463">
    <property type="entry name" value="AcrB_DN_DC_subdom"/>
</dbReference>
<evidence type="ECO:0000313" key="2">
    <source>
        <dbReference type="EMBL" id="TDQ36560.1"/>
    </source>
</evidence>
<gene>
    <name evidence="2" type="ORF">EV213_11724</name>
</gene>
<dbReference type="GO" id="GO:0042910">
    <property type="term" value="F:xenobiotic transmembrane transporter activity"/>
    <property type="evidence" value="ECO:0007669"/>
    <property type="project" value="TreeGrafter"/>
</dbReference>
<dbReference type="PANTHER" id="PTHR32063:SF24">
    <property type="entry name" value="CATION EFFLUX SYSTEM (ACRB_ACRD_ACRF FAMILY)"/>
    <property type="match status" value="1"/>
</dbReference>
<dbReference type="Pfam" id="PF00873">
    <property type="entry name" value="ACR_tran"/>
    <property type="match status" value="1"/>
</dbReference>
<dbReference type="AlphaFoldDB" id="A0A4R6TSG4"/>
<feature type="transmembrane region" description="Helical" evidence="1">
    <location>
        <begin position="989"/>
        <end position="1012"/>
    </location>
</feature>
<dbReference type="Gene3D" id="1.20.1640.10">
    <property type="entry name" value="Multidrug efflux transporter AcrB transmembrane domain"/>
    <property type="match status" value="2"/>
</dbReference>
<dbReference type="RefSeq" id="WP_133581602.1">
    <property type="nucleotide sequence ID" value="NZ_SNYJ01000017.1"/>
</dbReference>
<dbReference type="Gene3D" id="3.30.2090.10">
    <property type="entry name" value="Multidrug efflux transporter AcrB TolC docking domain, DN and DC subdomains"/>
    <property type="match status" value="2"/>
</dbReference>
<sequence>MIEYFIRKKKITLLFFTMAMVLGIFTFTQIPHQEMPDAEVNQAIVTTPYPGADPKEIEQTVTKVIESRIKEIQDLDFITSTSSNGISQIIVKTEDDADVAKKWDELRKKVDDAKPDLPEDAMAPIINDDLAKSFVESLAITADTKEGLLQLNNLMLQWRDEIRTVDGVSGVDITGLPEKEVRIAIDTELLKQYGIPWEQVLQSIQKTNDRLPTGSITYDSRDYQLIVPSIEDMDAYTNTYIASTQEGTPIYLRDIGTASVSTEEPEYAAYVNGKPAISINISSETGSDVPTIASRVDAKMAELEKTLPTYATLNSLFAQEDNVNHIFADLTKEMIIAIAAVILICTLGLNLLTSAFVALSIPISIGLAAIFLPMLGVTLNQISVVGLIIVLGILVDDAVVVNDNIERRLSTLGESPKDAARKGTKEVAVSILTATVATIAAFAPLLFLTGNIGAFIKPIPIVISLTMIASMVMSLTIIPIFREWYEGKRAHKKRKQGPPGLLGKQIEALSTYYSRRIVPKLLKKPLLTALSGLIIGTLAYGLIFFTPIELFPQAEDPQATIDVALPVGTSFTKTTDQVEEMTTWLSEQPETASYSYAIGGAAPQLFSDISGGEAGSTANTAQIAVSGKEGSFDVTTTVLKWQDALDQKYPGAKISIRVPRLGIPVGSPVSIRLLGEDISQLQQVADQVKTIVSETPGTIDIEDTMGIENYALQVDVDEHAMAAYNVTYNDLTRSLLLLDQGLPIGDYNTGQELIDIQLYAQKSENESPLQLFENLSVTSATGEQIPISQFASLVPSFSLDQIHHYNLERSLTVEADVQGRTATEVMADVEQKLETLELPNGVTWEIGGETNEQEKIFSDLASLGIVVGFLIIIVITMQFYSLTTPLVIMTTVYLAGAGGIIGIFLTGSPVGFMSIMGVIALSGIVVRNGIVMIEFIKDAREEGVPLLDAIIESADARFRPILLTSLTAIVGLLPIATIGSILFRPMALTIIFGLLFSTVLTLIVVPCLYMVVERWKMKRKNKKRKTTAHTDDSFTM</sequence>
<dbReference type="InterPro" id="IPR001036">
    <property type="entry name" value="Acrflvin-R"/>
</dbReference>
<feature type="transmembrane region" description="Helical" evidence="1">
    <location>
        <begin position="357"/>
        <end position="376"/>
    </location>
</feature>
<dbReference type="Gene3D" id="3.30.70.1430">
    <property type="entry name" value="Multidrug efflux transporter AcrB pore domain"/>
    <property type="match status" value="2"/>
</dbReference>